<dbReference type="AlphaFoldDB" id="A0AAW2ZIY6"/>
<keyword evidence="2" id="KW-0963">Cytoplasm</keyword>
<reference evidence="6 7" key="1">
    <citation type="submission" date="2024-03" db="EMBL/GenBank/DDBJ databases">
        <title>The Acrasis kona genome and developmental transcriptomes reveal deep origins of eukaryotic multicellular pathways.</title>
        <authorList>
            <person name="Sheikh S."/>
            <person name="Fu C.-J."/>
            <person name="Brown M.W."/>
            <person name="Baldauf S.L."/>
        </authorList>
    </citation>
    <scope>NUCLEOTIDE SEQUENCE [LARGE SCALE GENOMIC DNA]</scope>
    <source>
        <strain evidence="6 7">ATCC MYA-3509</strain>
    </source>
</reference>
<feature type="compositionally biased region" description="Polar residues" evidence="5">
    <location>
        <begin position="1"/>
        <end position="31"/>
    </location>
</feature>
<evidence type="ECO:0000256" key="4">
    <source>
        <dbReference type="ARBA" id="ARBA00022737"/>
    </source>
</evidence>
<feature type="region of interest" description="Disordered" evidence="5">
    <location>
        <begin position="1"/>
        <end position="57"/>
    </location>
</feature>
<gene>
    <name evidence="6" type="ORF">AKO1_009161</name>
</gene>
<protein>
    <submittedName>
        <fullName evidence="6">Dynein intermediate chain</fullName>
    </submittedName>
</protein>
<dbReference type="Gene3D" id="2.130.10.10">
    <property type="entry name" value="YVTN repeat-like/Quinoprotein amine dehydrogenase"/>
    <property type="match status" value="2"/>
</dbReference>
<dbReference type="GO" id="GO:0036159">
    <property type="term" value="P:inner dynein arm assembly"/>
    <property type="evidence" value="ECO:0007669"/>
    <property type="project" value="TreeGrafter"/>
</dbReference>
<dbReference type="PANTHER" id="PTHR12442:SF5">
    <property type="entry name" value="DYNEIN AXONEMAL INTERMEDIATE CHAIN 3"/>
    <property type="match status" value="1"/>
</dbReference>
<evidence type="ECO:0000256" key="5">
    <source>
        <dbReference type="SAM" id="MobiDB-lite"/>
    </source>
</evidence>
<keyword evidence="3" id="KW-0853">WD repeat</keyword>
<dbReference type="PANTHER" id="PTHR12442">
    <property type="entry name" value="DYNEIN INTERMEDIATE CHAIN"/>
    <property type="match status" value="1"/>
</dbReference>
<keyword evidence="4" id="KW-0677">Repeat</keyword>
<accession>A0AAW2ZIY6</accession>
<evidence type="ECO:0000313" key="7">
    <source>
        <dbReference type="Proteomes" id="UP001431209"/>
    </source>
</evidence>
<dbReference type="GO" id="GO:0036156">
    <property type="term" value="C:inner dynein arm"/>
    <property type="evidence" value="ECO:0007669"/>
    <property type="project" value="TreeGrafter"/>
</dbReference>
<dbReference type="InterPro" id="IPR015943">
    <property type="entry name" value="WD40/YVTN_repeat-like_dom_sf"/>
</dbReference>
<dbReference type="InterPro" id="IPR001680">
    <property type="entry name" value="WD40_rpt"/>
</dbReference>
<evidence type="ECO:0000313" key="6">
    <source>
        <dbReference type="EMBL" id="KAL0489445.1"/>
    </source>
</evidence>
<dbReference type="GO" id="GO:0045503">
    <property type="term" value="F:dynein light chain binding"/>
    <property type="evidence" value="ECO:0007669"/>
    <property type="project" value="TreeGrafter"/>
</dbReference>
<name>A0AAW2ZIY6_9EUKA</name>
<evidence type="ECO:0000256" key="3">
    <source>
        <dbReference type="ARBA" id="ARBA00022574"/>
    </source>
</evidence>
<dbReference type="Pfam" id="PF00400">
    <property type="entry name" value="WD40"/>
    <property type="match status" value="2"/>
</dbReference>
<sequence>MSDADGSTNAETDSLQHSRVSSSASIATNTEDGTKQITNENTTTEEPTELITEEEEVSKITGEKQWKSYGSEKEIAAEKVKTSRPLIVYTFTKKRKYFRQDLQSIPEDTIDTYKFFPSFKDPRFPVDLMRRERDFGVQNVVETNSKSIQTSVFRMVNNSVQVTASDALTDEQLKLQIDPNDQKLAECLLRVEKDMVDSLVQNITVKIFKDDFAELQNDDAFVGRKSESQLKEHQSFTHVEYSKKRRISSIHWQPKAKGIVAFSSVDPASYEMRLRNLGKARTSYVVIWNFNDPIYPQVVLEAPFDVNCVRFSPTEPNIIAGGCVNGQVILWNIDQMEKEMNKVEIDINGDLKPTDQIPILKWQQLSLIEMSHSLPVNDLQWAPNGQEIGSDGKLKINNSEKTNQFMTVSADGKLMVWDVRKDKLRKGVPLKKKNELKMKEAWIPYIVFPILQVDLTAELSVYSLTIMANPLSDDKPHQNNNQYLVCCTTQDGEFVIADLSPVEKKDSSSTTAAAIAPPPAAPPSGEDKAAASTFTPYVNQSITTTINTTNISKVVISNKNGAHFGCAYVVNRHPFFEDIFLTIGQYSWKIWKSDCDKPIWSSPMANDTFLSCGAWSPTRPSVAYIARKDGNVEVWDFLDKSHEPSIVNNVTQSELSYLEFRVGSGSSKHSIQYLAIGTSAGTLHIMEVPRGLIRPTQDEVSVTYQFFKREEERVLYHAKRKEYHKQHVEDLKRKKELEQFEKMNQSAADGQNGAQDKKGIDIVEMKKKFLEKIKGFKE</sequence>
<comment type="subcellular location">
    <subcellularLocation>
        <location evidence="1">Cytoplasm</location>
    </subcellularLocation>
</comment>
<comment type="caution">
    <text evidence="6">The sequence shown here is derived from an EMBL/GenBank/DDBJ whole genome shotgun (WGS) entry which is preliminary data.</text>
</comment>
<evidence type="ECO:0000256" key="1">
    <source>
        <dbReference type="ARBA" id="ARBA00004496"/>
    </source>
</evidence>
<dbReference type="EMBL" id="JAOPGA020001558">
    <property type="protein sequence ID" value="KAL0489445.1"/>
    <property type="molecule type" value="Genomic_DNA"/>
</dbReference>
<dbReference type="GO" id="GO:0045504">
    <property type="term" value="F:dynein heavy chain binding"/>
    <property type="evidence" value="ECO:0007669"/>
    <property type="project" value="TreeGrafter"/>
</dbReference>
<dbReference type="InterPro" id="IPR050687">
    <property type="entry name" value="Dynein_IC"/>
</dbReference>
<proteinExistence type="predicted"/>
<dbReference type="Proteomes" id="UP001431209">
    <property type="component" value="Unassembled WGS sequence"/>
</dbReference>
<dbReference type="GO" id="GO:0060294">
    <property type="term" value="P:cilium movement involved in cell motility"/>
    <property type="evidence" value="ECO:0007669"/>
    <property type="project" value="TreeGrafter"/>
</dbReference>
<dbReference type="SUPFAM" id="SSF50978">
    <property type="entry name" value="WD40 repeat-like"/>
    <property type="match status" value="1"/>
</dbReference>
<feature type="region of interest" description="Disordered" evidence="5">
    <location>
        <begin position="508"/>
        <end position="529"/>
    </location>
</feature>
<dbReference type="SMART" id="SM00320">
    <property type="entry name" value="WD40"/>
    <property type="match status" value="3"/>
</dbReference>
<keyword evidence="7" id="KW-1185">Reference proteome</keyword>
<evidence type="ECO:0000256" key="2">
    <source>
        <dbReference type="ARBA" id="ARBA00022490"/>
    </source>
</evidence>
<organism evidence="6 7">
    <name type="scientific">Acrasis kona</name>
    <dbReference type="NCBI Taxonomy" id="1008807"/>
    <lineage>
        <taxon>Eukaryota</taxon>
        <taxon>Discoba</taxon>
        <taxon>Heterolobosea</taxon>
        <taxon>Tetramitia</taxon>
        <taxon>Eutetramitia</taxon>
        <taxon>Acrasidae</taxon>
        <taxon>Acrasis</taxon>
    </lineage>
</organism>
<dbReference type="InterPro" id="IPR036322">
    <property type="entry name" value="WD40_repeat_dom_sf"/>
</dbReference>
<feature type="compositionally biased region" description="Acidic residues" evidence="5">
    <location>
        <begin position="46"/>
        <end position="56"/>
    </location>
</feature>